<protein>
    <submittedName>
        <fullName evidence="4">Ribosome assembly RNA-binding protein YhbY</fullName>
    </submittedName>
</protein>
<dbReference type="InterPro" id="IPR017924">
    <property type="entry name" value="RNA-binding_YhbY"/>
</dbReference>
<dbReference type="AlphaFoldDB" id="A0A8J7U4E9"/>
<evidence type="ECO:0000313" key="4">
    <source>
        <dbReference type="EMBL" id="MBO1318216.1"/>
    </source>
</evidence>
<dbReference type="InterPro" id="IPR035920">
    <property type="entry name" value="YhbY-like_sf"/>
</dbReference>
<comment type="caution">
    <text evidence="4">The sequence shown here is derived from an EMBL/GenBank/DDBJ whole genome shotgun (WGS) entry which is preliminary data.</text>
</comment>
<feature type="domain" description="CRM" evidence="3">
    <location>
        <begin position="4"/>
        <end position="99"/>
    </location>
</feature>
<dbReference type="RefSeq" id="WP_207857864.1">
    <property type="nucleotide sequence ID" value="NZ_JAFREP010000005.1"/>
</dbReference>
<name>A0A8J7U4E9_9BACT</name>
<dbReference type="SMART" id="SM01103">
    <property type="entry name" value="CRS1_YhbY"/>
    <property type="match status" value="1"/>
</dbReference>
<keyword evidence="1 2" id="KW-0694">RNA-binding</keyword>
<evidence type="ECO:0000256" key="2">
    <source>
        <dbReference type="PROSITE-ProRule" id="PRU00626"/>
    </source>
</evidence>
<evidence type="ECO:0000256" key="1">
    <source>
        <dbReference type="ARBA" id="ARBA00022884"/>
    </source>
</evidence>
<dbReference type="PANTHER" id="PTHR40065">
    <property type="entry name" value="RNA-BINDING PROTEIN YHBY"/>
    <property type="match status" value="1"/>
</dbReference>
<dbReference type="NCBIfam" id="TIGR00253">
    <property type="entry name" value="RNA_bind_YhbY"/>
    <property type="match status" value="1"/>
</dbReference>
<keyword evidence="5" id="KW-1185">Reference proteome</keyword>
<dbReference type="Pfam" id="PF01985">
    <property type="entry name" value="CRS1_YhbY"/>
    <property type="match status" value="1"/>
</dbReference>
<dbReference type="GO" id="GO:0003723">
    <property type="term" value="F:RNA binding"/>
    <property type="evidence" value="ECO:0007669"/>
    <property type="project" value="UniProtKB-UniRule"/>
</dbReference>
<dbReference type="InterPro" id="IPR051925">
    <property type="entry name" value="RNA-binding_domain"/>
</dbReference>
<dbReference type="SUPFAM" id="SSF75471">
    <property type="entry name" value="YhbY-like"/>
    <property type="match status" value="1"/>
</dbReference>
<proteinExistence type="predicted"/>
<accession>A0A8J7U4E9</accession>
<dbReference type="InterPro" id="IPR001890">
    <property type="entry name" value="RNA-binding_CRM"/>
</dbReference>
<dbReference type="Proteomes" id="UP000664417">
    <property type="component" value="Unassembled WGS sequence"/>
</dbReference>
<sequence>MEAMKVTPKQRRFLKAQSHHLKPLIQLGKEGPSAGFLRQLEEQINAHELIKVKVLGNCLAEKEEIEAAVGSVGVTVVQKIGHIYTFFRQREENSNFDLDE</sequence>
<dbReference type="Gene3D" id="3.30.110.60">
    <property type="entry name" value="YhbY-like"/>
    <property type="match status" value="1"/>
</dbReference>
<dbReference type="PROSITE" id="PS51295">
    <property type="entry name" value="CRM"/>
    <property type="match status" value="1"/>
</dbReference>
<dbReference type="PANTHER" id="PTHR40065:SF3">
    <property type="entry name" value="RNA-BINDING PROTEIN YHBY"/>
    <property type="match status" value="1"/>
</dbReference>
<organism evidence="4 5">
    <name type="scientific">Acanthopleuribacter pedis</name>
    <dbReference type="NCBI Taxonomy" id="442870"/>
    <lineage>
        <taxon>Bacteria</taxon>
        <taxon>Pseudomonadati</taxon>
        <taxon>Acidobacteriota</taxon>
        <taxon>Holophagae</taxon>
        <taxon>Acanthopleuribacterales</taxon>
        <taxon>Acanthopleuribacteraceae</taxon>
        <taxon>Acanthopleuribacter</taxon>
    </lineage>
</organism>
<reference evidence="4" key="1">
    <citation type="submission" date="2021-03" db="EMBL/GenBank/DDBJ databases">
        <authorList>
            <person name="Wang G."/>
        </authorList>
    </citation>
    <scope>NUCLEOTIDE SEQUENCE</scope>
    <source>
        <strain evidence="4">KCTC 12899</strain>
    </source>
</reference>
<evidence type="ECO:0000259" key="3">
    <source>
        <dbReference type="PROSITE" id="PS51295"/>
    </source>
</evidence>
<evidence type="ECO:0000313" key="5">
    <source>
        <dbReference type="Proteomes" id="UP000664417"/>
    </source>
</evidence>
<dbReference type="EMBL" id="JAFREP010000005">
    <property type="protein sequence ID" value="MBO1318216.1"/>
    <property type="molecule type" value="Genomic_DNA"/>
</dbReference>
<gene>
    <name evidence="4" type="primary">yhbY</name>
    <name evidence="4" type="ORF">J3U88_07105</name>
</gene>